<proteinExistence type="predicted"/>
<dbReference type="GO" id="GO:0005794">
    <property type="term" value="C:Golgi apparatus"/>
    <property type="evidence" value="ECO:0007669"/>
    <property type="project" value="TreeGrafter"/>
</dbReference>
<dbReference type="PANTHER" id="PTHR21663">
    <property type="entry name" value="HYPOTHETICAL HEAT DOMAIN-CONTAINING"/>
    <property type="match status" value="1"/>
</dbReference>
<dbReference type="Proteomes" id="UP000663864">
    <property type="component" value="Unassembled WGS sequence"/>
</dbReference>
<dbReference type="GO" id="GO:0008104">
    <property type="term" value="P:intracellular protein localization"/>
    <property type="evidence" value="ECO:0007669"/>
    <property type="project" value="TreeGrafter"/>
</dbReference>
<organism evidence="1 2">
    <name type="scientific">Rotaria sordida</name>
    <dbReference type="NCBI Taxonomy" id="392033"/>
    <lineage>
        <taxon>Eukaryota</taxon>
        <taxon>Metazoa</taxon>
        <taxon>Spiralia</taxon>
        <taxon>Gnathifera</taxon>
        <taxon>Rotifera</taxon>
        <taxon>Eurotatoria</taxon>
        <taxon>Bdelloidea</taxon>
        <taxon>Philodinida</taxon>
        <taxon>Philodinidae</taxon>
        <taxon>Rotaria</taxon>
    </lineage>
</organism>
<evidence type="ECO:0000313" key="1">
    <source>
        <dbReference type="EMBL" id="CAF1389472.1"/>
    </source>
</evidence>
<evidence type="ECO:0000313" key="2">
    <source>
        <dbReference type="Proteomes" id="UP000663864"/>
    </source>
</evidence>
<protein>
    <recommendedName>
        <fullName evidence="3">HEAT repeat-containing protein 6</fullName>
    </recommendedName>
</protein>
<accession>A0A815K101</accession>
<gene>
    <name evidence="1" type="ORF">ZHD862_LOCUS32545</name>
</gene>
<evidence type="ECO:0008006" key="3">
    <source>
        <dbReference type="Google" id="ProtNLM"/>
    </source>
</evidence>
<dbReference type="GO" id="GO:0005829">
    <property type="term" value="C:cytosol"/>
    <property type="evidence" value="ECO:0007669"/>
    <property type="project" value="GOC"/>
</dbReference>
<dbReference type="SUPFAM" id="SSF48371">
    <property type="entry name" value="ARM repeat"/>
    <property type="match status" value="1"/>
</dbReference>
<dbReference type="GO" id="GO:0042147">
    <property type="term" value="P:retrograde transport, endosome to Golgi"/>
    <property type="evidence" value="ECO:0007669"/>
    <property type="project" value="TreeGrafter"/>
</dbReference>
<reference evidence="1" key="1">
    <citation type="submission" date="2021-02" db="EMBL/GenBank/DDBJ databases">
        <authorList>
            <person name="Nowell W R."/>
        </authorList>
    </citation>
    <scope>NUCLEOTIDE SEQUENCE</scope>
</reference>
<dbReference type="PANTHER" id="PTHR21663:SF0">
    <property type="entry name" value="HEAT REPEAT-CONTAINING PROTEIN 5B"/>
    <property type="match status" value="1"/>
</dbReference>
<name>A0A815K101_9BILA</name>
<dbReference type="EMBL" id="CAJNOT010003548">
    <property type="protein sequence ID" value="CAF1389472.1"/>
    <property type="molecule type" value="Genomic_DNA"/>
</dbReference>
<dbReference type="InterPro" id="IPR016024">
    <property type="entry name" value="ARM-type_fold"/>
</dbReference>
<dbReference type="AlphaFoldDB" id="A0A815K101"/>
<dbReference type="InterPro" id="IPR040108">
    <property type="entry name" value="Laa1/Sip1/HEATR5"/>
</dbReference>
<dbReference type="GO" id="GO:0006897">
    <property type="term" value="P:endocytosis"/>
    <property type="evidence" value="ECO:0007669"/>
    <property type="project" value="TreeGrafter"/>
</dbReference>
<sequence>MLRSIFDSKTDTSILSTYVELALSLGTSWIEQNLSLFINHVLELAGNPRSSTSHVDSVYSRKCITFILRSVIGSRLGEKAQFAAAKELSAIITRYTTLQLILNNINSSPTSTNELNISTGSSSLNSNTNSMIQSYASSSTNTFESSSSNIEYTQHILICALYELSLLGQRVGTSISLLLQDSCQGLIDTLFLAILNPSHSVRLSAAWCLRSITTALPSLMIPMIDRCSEKIKTLAKQSTSYNTDAMSGFALTLQALLGAVYRCPLGIPSQRAKTIFEFADDLLRTATASTAGQQQSLIARVVLQRTHTVWHLLAACCALRQQVIKKIVPHLVLLWRNVFSRSQADFEQEKQREDSFTWTLSFNQCSGALCSMISFLNNCSIDVDHLITDDSLKLPTTMFCLRLYELLLLIPIKFYEHLYQLLTIIDA</sequence>
<comment type="caution">
    <text evidence="1">The sequence shown here is derived from an EMBL/GenBank/DDBJ whole genome shotgun (WGS) entry which is preliminary data.</text>
</comment>
<dbReference type="GO" id="GO:0030139">
    <property type="term" value="C:endocytic vesicle"/>
    <property type="evidence" value="ECO:0007669"/>
    <property type="project" value="TreeGrafter"/>
</dbReference>
<dbReference type="GO" id="GO:0016020">
    <property type="term" value="C:membrane"/>
    <property type="evidence" value="ECO:0007669"/>
    <property type="project" value="TreeGrafter"/>
</dbReference>